<comment type="caution">
    <text evidence="4">The sequence shown here is derived from an EMBL/GenBank/DDBJ whole genome shotgun (WGS) entry which is preliminary data.</text>
</comment>
<dbReference type="GeneID" id="94551111"/>
<dbReference type="InterPro" id="IPR011250">
    <property type="entry name" value="OMP/PagP_B-barrel"/>
</dbReference>
<dbReference type="RefSeq" id="WP_116679649.1">
    <property type="nucleotide sequence ID" value="NZ_JBGZMP010000008.1"/>
</dbReference>
<organism evidence="4 5">
    <name type="scientific">Porphyromonas loveana</name>
    <dbReference type="NCBI Taxonomy" id="1884669"/>
    <lineage>
        <taxon>Bacteria</taxon>
        <taxon>Pseudomonadati</taxon>
        <taxon>Bacteroidota</taxon>
        <taxon>Bacteroidia</taxon>
        <taxon>Bacteroidales</taxon>
        <taxon>Porphyromonadaceae</taxon>
        <taxon>Porphyromonas</taxon>
    </lineage>
</organism>
<keyword evidence="1 2" id="KW-0732">Signal</keyword>
<keyword evidence="5" id="KW-1185">Reference proteome</keyword>
<sequence>MKTTAIRKTNHVARLCVLMVLCAFCGGRAVAQDYLYEIGGGLGVAQYYGDANRGLLGSTGFGLEAFGRYNHNFRWAFSAILDWRSLSGNSTHVGNVFPGAAQADFRASLTQLHVRAEFNFVPYSDGYKYLGTARLSPYLTAGISMGMASGTKGSAFAPGITGGVGVKYKLKRRLNIGVEYAFTGLLTDALDALTEQSAWLNNPYQVNDSWLKNRDATGALMVRLTYDFGLRKSNCNKR</sequence>
<feature type="signal peptide" evidence="2">
    <location>
        <begin position="1"/>
        <end position="31"/>
    </location>
</feature>
<dbReference type="AlphaFoldDB" id="A0A2U1F927"/>
<evidence type="ECO:0000313" key="4">
    <source>
        <dbReference type="EMBL" id="PVZ08668.1"/>
    </source>
</evidence>
<gene>
    <name evidence="4" type="ORF">C7382_1129</name>
</gene>
<dbReference type="Proteomes" id="UP000245462">
    <property type="component" value="Unassembled WGS sequence"/>
</dbReference>
<dbReference type="OrthoDB" id="654178at2"/>
<dbReference type="SUPFAM" id="SSF56925">
    <property type="entry name" value="OMPA-like"/>
    <property type="match status" value="1"/>
</dbReference>
<feature type="domain" description="Outer membrane protein beta-barrel" evidence="3">
    <location>
        <begin position="20"/>
        <end position="186"/>
    </location>
</feature>
<evidence type="ECO:0000313" key="5">
    <source>
        <dbReference type="Proteomes" id="UP000245462"/>
    </source>
</evidence>
<evidence type="ECO:0000259" key="3">
    <source>
        <dbReference type="Pfam" id="PF13505"/>
    </source>
</evidence>
<dbReference type="Gene3D" id="2.40.160.20">
    <property type="match status" value="1"/>
</dbReference>
<evidence type="ECO:0000256" key="1">
    <source>
        <dbReference type="ARBA" id="ARBA00022729"/>
    </source>
</evidence>
<accession>A0A2U1F927</accession>
<dbReference type="InterPro" id="IPR027385">
    <property type="entry name" value="Beta-barrel_OMP"/>
</dbReference>
<protein>
    <submittedName>
        <fullName evidence="4">Outer membrane protein with beta-barrel domain</fullName>
    </submittedName>
</protein>
<proteinExistence type="predicted"/>
<reference evidence="4 5" key="1">
    <citation type="submission" date="2018-04" db="EMBL/GenBank/DDBJ databases">
        <title>Genomic Encyclopedia of Type Strains, Phase IV (KMG-IV): sequencing the most valuable type-strain genomes for metagenomic binning, comparative biology and taxonomic classification.</title>
        <authorList>
            <person name="Goeker M."/>
        </authorList>
    </citation>
    <scope>NUCLEOTIDE SEQUENCE [LARGE SCALE GENOMIC DNA]</scope>
    <source>
        <strain evidence="4 5">DSM 28520</strain>
    </source>
</reference>
<evidence type="ECO:0000256" key="2">
    <source>
        <dbReference type="SAM" id="SignalP"/>
    </source>
</evidence>
<dbReference type="EMBL" id="QEKY01000012">
    <property type="protein sequence ID" value="PVZ08668.1"/>
    <property type="molecule type" value="Genomic_DNA"/>
</dbReference>
<feature type="chain" id="PRO_5015439302" evidence="2">
    <location>
        <begin position="32"/>
        <end position="238"/>
    </location>
</feature>
<name>A0A2U1F927_9PORP</name>
<dbReference type="Pfam" id="PF13505">
    <property type="entry name" value="OMP_b-brl"/>
    <property type="match status" value="1"/>
</dbReference>